<reference evidence="2 3" key="1">
    <citation type="submission" date="2019-09" db="EMBL/GenBank/DDBJ databases">
        <authorList>
            <person name="Ou C."/>
        </authorList>
    </citation>
    <scope>NUCLEOTIDE SEQUENCE [LARGE SCALE GENOMIC DNA]</scope>
    <source>
        <strain evidence="2">S2</strain>
        <tissue evidence="2">Leaf</tissue>
    </source>
</reference>
<dbReference type="AlphaFoldDB" id="A0A5N5FBZ2"/>
<protein>
    <submittedName>
        <fullName evidence="2">Uncharacterized protein</fullName>
    </submittedName>
</protein>
<reference evidence="2 3" key="3">
    <citation type="submission" date="2019-11" db="EMBL/GenBank/DDBJ databases">
        <title>A de novo genome assembly of a pear dwarfing rootstock.</title>
        <authorList>
            <person name="Wang F."/>
            <person name="Wang J."/>
            <person name="Li S."/>
            <person name="Zhang Y."/>
            <person name="Fang M."/>
            <person name="Ma L."/>
            <person name="Zhao Y."/>
            <person name="Jiang S."/>
        </authorList>
    </citation>
    <scope>NUCLEOTIDE SEQUENCE [LARGE SCALE GENOMIC DNA]</scope>
    <source>
        <strain evidence="2">S2</strain>
        <tissue evidence="2">Leaf</tissue>
    </source>
</reference>
<accession>A0A5N5FBZ2</accession>
<comment type="caution">
    <text evidence="2">The sequence shown here is derived from an EMBL/GenBank/DDBJ whole genome shotgun (WGS) entry which is preliminary data.</text>
</comment>
<proteinExistence type="predicted"/>
<name>A0A5N5FBZ2_9ROSA</name>
<sequence length="142" mass="15766">MSNLIRSRKAVMTTPRSPPSAPASSASSEALPVSARLGHHCPRKPDTPSASTTNASRSQQGFVISLGLTLILYFFATKKNTRGPCRQLKTAKITRVTNRHITIGYDEHALAHDIGHVLRTYCPMQRKSWKVMQDEVRNKVRA</sequence>
<organism evidence="2 3">
    <name type="scientific">Pyrus ussuriensis x Pyrus communis</name>
    <dbReference type="NCBI Taxonomy" id="2448454"/>
    <lineage>
        <taxon>Eukaryota</taxon>
        <taxon>Viridiplantae</taxon>
        <taxon>Streptophyta</taxon>
        <taxon>Embryophyta</taxon>
        <taxon>Tracheophyta</taxon>
        <taxon>Spermatophyta</taxon>
        <taxon>Magnoliopsida</taxon>
        <taxon>eudicotyledons</taxon>
        <taxon>Gunneridae</taxon>
        <taxon>Pentapetalae</taxon>
        <taxon>rosids</taxon>
        <taxon>fabids</taxon>
        <taxon>Rosales</taxon>
        <taxon>Rosaceae</taxon>
        <taxon>Amygdaloideae</taxon>
        <taxon>Maleae</taxon>
        <taxon>Pyrus</taxon>
    </lineage>
</organism>
<dbReference type="EMBL" id="SMOL01000781">
    <property type="protein sequence ID" value="KAB2596024.1"/>
    <property type="molecule type" value="Genomic_DNA"/>
</dbReference>
<evidence type="ECO:0000313" key="2">
    <source>
        <dbReference type="EMBL" id="KAB2596024.1"/>
    </source>
</evidence>
<evidence type="ECO:0000313" key="3">
    <source>
        <dbReference type="Proteomes" id="UP000327157"/>
    </source>
</evidence>
<keyword evidence="3" id="KW-1185">Reference proteome</keyword>
<reference evidence="3" key="2">
    <citation type="submission" date="2019-10" db="EMBL/GenBank/DDBJ databases">
        <title>A de novo genome assembly of a pear dwarfing rootstock.</title>
        <authorList>
            <person name="Wang F."/>
            <person name="Wang J."/>
            <person name="Li S."/>
            <person name="Zhang Y."/>
            <person name="Fang M."/>
            <person name="Ma L."/>
            <person name="Zhao Y."/>
            <person name="Jiang S."/>
        </authorList>
    </citation>
    <scope>NUCLEOTIDE SEQUENCE [LARGE SCALE GENOMIC DNA]</scope>
</reference>
<feature type="region of interest" description="Disordered" evidence="1">
    <location>
        <begin position="1"/>
        <end position="56"/>
    </location>
</feature>
<evidence type="ECO:0000256" key="1">
    <source>
        <dbReference type="SAM" id="MobiDB-lite"/>
    </source>
</evidence>
<gene>
    <name evidence="2" type="ORF">D8674_031474</name>
</gene>
<dbReference type="Proteomes" id="UP000327157">
    <property type="component" value="Chromosome 7"/>
</dbReference>
<feature type="compositionally biased region" description="Low complexity" evidence="1">
    <location>
        <begin position="22"/>
        <end position="35"/>
    </location>
</feature>